<geneLocation type="plasmid" evidence="5 6">
    <name>pFA4</name>
</geneLocation>
<dbReference type="Gene3D" id="1.25.40.10">
    <property type="entry name" value="Tetratricopeptide repeat domain"/>
    <property type="match status" value="1"/>
</dbReference>
<dbReference type="InterPro" id="IPR011990">
    <property type="entry name" value="TPR-like_helical_dom_sf"/>
</dbReference>
<dbReference type="GO" id="GO:0003700">
    <property type="term" value="F:DNA-binding transcription factor activity"/>
    <property type="evidence" value="ECO:0007669"/>
    <property type="project" value="InterPro"/>
</dbReference>
<keyword evidence="6" id="KW-1185">Reference proteome</keyword>
<sequence length="615" mass="70448">MPYFYRLKEPRNEMMSKRLRIAVLPLRNESGAESFDYISDGLTEALMGGLSLNNTLRITSRSSVFVFKGSDKPIKEIGESLKVDRVLTGSLRVSDDLWTIKLRLESITEDRVVWEHFWQKHTRDLFGFHDDLVMTVSEAIVEDFGGDRFKASELPERNVKKEAYRLLLKGKYLAFKWRLEDSQKAMEYFEKSIAIDPTLAESYIRLANCLIFLSGTGYTPHTQNFSKAREYIDKALEIDPSLSEGHLALAGISFWRDWNIKGAFLKLKETLGLNPSDAEAHCNLAFISALTGRNRLANKHVEEALILDPFSANTVFVKSWIAYLNKDFESAKKLAKEALEFSSNMMPAVVVYYGSKLMLGKSSEVIEALLPMLDYEQDKATLYGLLGMAYSLEGETERVEEMERNLEESYEATKAERYSAFLFLIYAVKRDEKKAAYWLNVAINSESPLLLFLISDPLIEPIAHIPELRQIRSKLLDHGMTDGSQQLFGFPDSDKAEQEAKRIEDYFLTNKPYLDASLNLKMLSELTDIPSHRLSWLINKRFKKNFNEYVNGYRIQEFKKMANSQEYSHMTLLGLAMTCGFNSKTAFNNAFKKITGLTPKAYMKQVDNEESQEVL</sequence>
<accession>A0AAU9DM58</accession>
<dbReference type="Gene3D" id="1.10.10.60">
    <property type="entry name" value="Homeodomain-like"/>
    <property type="match status" value="1"/>
</dbReference>
<dbReference type="KEGG" id="fax:FUAX_47120"/>
<dbReference type="InterPro" id="IPR018060">
    <property type="entry name" value="HTH_AraC"/>
</dbReference>
<dbReference type="PANTHER" id="PTHR43280">
    <property type="entry name" value="ARAC-FAMILY TRANSCRIPTIONAL REGULATOR"/>
    <property type="match status" value="1"/>
</dbReference>
<evidence type="ECO:0000256" key="2">
    <source>
        <dbReference type="ARBA" id="ARBA00023125"/>
    </source>
</evidence>
<dbReference type="AlphaFoldDB" id="A0AAU9DM58"/>
<dbReference type="SMART" id="SM00028">
    <property type="entry name" value="TPR"/>
    <property type="match status" value="4"/>
</dbReference>
<dbReference type="InterPro" id="IPR019734">
    <property type="entry name" value="TPR_rpt"/>
</dbReference>
<name>A0AAU9DM58_9BACT</name>
<evidence type="ECO:0000313" key="5">
    <source>
        <dbReference type="EMBL" id="BDD12280.1"/>
    </source>
</evidence>
<dbReference type="PANTHER" id="PTHR43280:SF29">
    <property type="entry name" value="ARAC-FAMILY TRANSCRIPTIONAL REGULATOR"/>
    <property type="match status" value="1"/>
</dbReference>
<dbReference type="Pfam" id="PF12833">
    <property type="entry name" value="HTH_18"/>
    <property type="match status" value="1"/>
</dbReference>
<dbReference type="EMBL" id="AP025318">
    <property type="protein sequence ID" value="BDD12280.1"/>
    <property type="molecule type" value="Genomic_DNA"/>
</dbReference>
<evidence type="ECO:0000256" key="1">
    <source>
        <dbReference type="ARBA" id="ARBA00023015"/>
    </source>
</evidence>
<evidence type="ECO:0000313" key="6">
    <source>
        <dbReference type="Proteomes" id="UP001348817"/>
    </source>
</evidence>
<dbReference type="Pfam" id="PF13181">
    <property type="entry name" value="TPR_8"/>
    <property type="match status" value="1"/>
</dbReference>
<dbReference type="SMART" id="SM00342">
    <property type="entry name" value="HTH_ARAC"/>
    <property type="match status" value="1"/>
</dbReference>
<protein>
    <recommendedName>
        <fullName evidence="4">HTH araC/xylS-type domain-containing protein</fullName>
    </recommendedName>
</protein>
<feature type="domain" description="HTH araC/xylS-type" evidence="4">
    <location>
        <begin position="517"/>
        <end position="603"/>
    </location>
</feature>
<dbReference type="Proteomes" id="UP001348817">
    <property type="component" value="Plasmid pFA4"/>
</dbReference>
<keyword evidence="2" id="KW-0238">DNA-binding</keyword>
<dbReference type="InterPro" id="IPR009057">
    <property type="entry name" value="Homeodomain-like_sf"/>
</dbReference>
<evidence type="ECO:0000259" key="4">
    <source>
        <dbReference type="SMART" id="SM00342"/>
    </source>
</evidence>
<gene>
    <name evidence="5" type="ORF">FUAX_47120</name>
</gene>
<proteinExistence type="predicted"/>
<dbReference type="SUPFAM" id="SSF46689">
    <property type="entry name" value="Homeodomain-like"/>
    <property type="match status" value="1"/>
</dbReference>
<keyword evidence="3" id="KW-0804">Transcription</keyword>
<evidence type="ECO:0000256" key="3">
    <source>
        <dbReference type="ARBA" id="ARBA00023163"/>
    </source>
</evidence>
<dbReference type="SUPFAM" id="SSF48452">
    <property type="entry name" value="TPR-like"/>
    <property type="match status" value="1"/>
</dbReference>
<keyword evidence="1" id="KW-0805">Transcription regulation</keyword>
<dbReference type="GO" id="GO:0043565">
    <property type="term" value="F:sequence-specific DNA binding"/>
    <property type="evidence" value="ECO:0007669"/>
    <property type="project" value="InterPro"/>
</dbReference>
<keyword evidence="5" id="KW-0614">Plasmid</keyword>
<organism evidence="5 6">
    <name type="scientific">Fulvitalea axinellae</name>
    <dbReference type="NCBI Taxonomy" id="1182444"/>
    <lineage>
        <taxon>Bacteria</taxon>
        <taxon>Pseudomonadati</taxon>
        <taxon>Bacteroidota</taxon>
        <taxon>Cytophagia</taxon>
        <taxon>Cytophagales</taxon>
        <taxon>Persicobacteraceae</taxon>
        <taxon>Fulvitalea</taxon>
    </lineage>
</organism>
<reference evidence="5 6" key="1">
    <citation type="submission" date="2021-12" db="EMBL/GenBank/DDBJ databases">
        <title>Genome sequencing of bacteria with rrn-lacking chromosome and rrn-plasmid.</title>
        <authorList>
            <person name="Anda M."/>
            <person name="Iwasaki W."/>
        </authorList>
    </citation>
    <scope>NUCLEOTIDE SEQUENCE [LARGE SCALE GENOMIC DNA]</scope>
    <source>
        <strain evidence="5 6">DSM 100852</strain>
        <plasmid evidence="5 6">pFA4</plasmid>
    </source>
</reference>